<dbReference type="AlphaFoldDB" id="A0A1Y1JRE7"/>
<comment type="similarity">
    <text evidence="2">Belongs to the peptidase C54 family.</text>
</comment>
<reference evidence="13" key="1">
    <citation type="submission" date="2017-04" db="EMBL/GenBank/DDBJ databases">
        <title>Plasmodium gonderi genome.</title>
        <authorList>
            <person name="Arisue N."/>
            <person name="Honma H."/>
            <person name="Kawai S."/>
            <person name="Tougan T."/>
            <person name="Tanabe K."/>
            <person name="Horii T."/>
        </authorList>
    </citation>
    <scope>NUCLEOTIDE SEQUENCE [LARGE SCALE GENOMIC DNA]</scope>
    <source>
        <strain evidence="13">ATCC 30045</strain>
    </source>
</reference>
<dbReference type="OrthoDB" id="2960936at2759"/>
<dbReference type="InterPro" id="IPR005078">
    <property type="entry name" value="Peptidase_C54"/>
</dbReference>
<dbReference type="SUPFAM" id="SSF54001">
    <property type="entry name" value="Cysteine proteinases"/>
    <property type="match status" value="1"/>
</dbReference>
<evidence type="ECO:0000256" key="3">
    <source>
        <dbReference type="ARBA" id="ARBA00022448"/>
    </source>
</evidence>
<comment type="catalytic activity">
    <reaction evidence="10">
        <text>[protein]-C-terminal L-amino acid-glycyl-phosphatidylethanolamide + H2O = [protein]-C-terminal L-amino acid-glycine + a 1,2-diacyl-sn-glycero-3-phosphoethanolamine</text>
        <dbReference type="Rhea" id="RHEA:67548"/>
        <dbReference type="Rhea" id="RHEA-COMP:17323"/>
        <dbReference type="Rhea" id="RHEA-COMP:17324"/>
        <dbReference type="ChEBI" id="CHEBI:15377"/>
        <dbReference type="ChEBI" id="CHEBI:64612"/>
        <dbReference type="ChEBI" id="CHEBI:172940"/>
        <dbReference type="ChEBI" id="CHEBI:172941"/>
    </reaction>
    <physiologicalReaction direction="left-to-right" evidence="10">
        <dbReference type="Rhea" id="RHEA:67549"/>
    </physiologicalReaction>
</comment>
<dbReference type="GO" id="GO:0034727">
    <property type="term" value="P:piecemeal microautophagy of the nucleus"/>
    <property type="evidence" value="ECO:0007669"/>
    <property type="project" value="TreeGrafter"/>
</dbReference>
<dbReference type="GO" id="GO:0015031">
    <property type="term" value="P:protein transport"/>
    <property type="evidence" value="ECO:0007669"/>
    <property type="project" value="UniProtKB-KW"/>
</dbReference>
<evidence type="ECO:0000259" key="11">
    <source>
        <dbReference type="Pfam" id="PF03416"/>
    </source>
</evidence>
<dbReference type="RefSeq" id="XP_028545632.1">
    <property type="nucleotide sequence ID" value="XM_028689831.1"/>
</dbReference>
<dbReference type="GO" id="GO:0035973">
    <property type="term" value="P:aggrephagy"/>
    <property type="evidence" value="ECO:0007669"/>
    <property type="project" value="TreeGrafter"/>
</dbReference>
<dbReference type="Proteomes" id="UP000195521">
    <property type="component" value="Unassembled WGS sequence"/>
</dbReference>
<dbReference type="GeneID" id="39749786"/>
<evidence type="ECO:0000256" key="1">
    <source>
        <dbReference type="ARBA" id="ARBA00004496"/>
    </source>
</evidence>
<evidence type="ECO:0000256" key="7">
    <source>
        <dbReference type="ARBA" id="ARBA00022807"/>
    </source>
</evidence>
<organism evidence="12 13">
    <name type="scientific">Plasmodium gonderi</name>
    <dbReference type="NCBI Taxonomy" id="77519"/>
    <lineage>
        <taxon>Eukaryota</taxon>
        <taxon>Sar</taxon>
        <taxon>Alveolata</taxon>
        <taxon>Apicomplexa</taxon>
        <taxon>Aconoidasida</taxon>
        <taxon>Haemosporida</taxon>
        <taxon>Plasmodiidae</taxon>
        <taxon>Plasmodium</taxon>
        <taxon>Plasmodium (Plasmodium)</taxon>
    </lineage>
</organism>
<keyword evidence="4" id="KW-0963">Cytoplasm</keyword>
<dbReference type="InterPro" id="IPR038765">
    <property type="entry name" value="Papain-like_cys_pep_sf"/>
</dbReference>
<dbReference type="GO" id="GO:0019786">
    <property type="term" value="F:protein-phosphatidylethanolamide deconjugating activity"/>
    <property type="evidence" value="ECO:0007669"/>
    <property type="project" value="InterPro"/>
</dbReference>
<proteinExistence type="inferred from homology"/>
<dbReference type="GO" id="GO:0000045">
    <property type="term" value="P:autophagosome assembly"/>
    <property type="evidence" value="ECO:0007669"/>
    <property type="project" value="TreeGrafter"/>
</dbReference>
<evidence type="ECO:0000256" key="10">
    <source>
        <dbReference type="ARBA" id="ARBA00029362"/>
    </source>
</evidence>
<evidence type="ECO:0000256" key="9">
    <source>
        <dbReference type="ARBA" id="ARBA00023006"/>
    </source>
</evidence>
<dbReference type="PANTHER" id="PTHR22624:SF49">
    <property type="entry name" value="CYSTEINE PROTEASE"/>
    <property type="match status" value="1"/>
</dbReference>
<dbReference type="EMBL" id="BDQF01000014">
    <property type="protein sequence ID" value="GAW83043.1"/>
    <property type="molecule type" value="Genomic_DNA"/>
</dbReference>
<gene>
    <name evidence="12" type="ORF">PGO_133150</name>
</gene>
<dbReference type="GO" id="GO:0016485">
    <property type="term" value="P:protein processing"/>
    <property type="evidence" value="ECO:0007669"/>
    <property type="project" value="TreeGrafter"/>
</dbReference>
<dbReference type="GO" id="GO:0000423">
    <property type="term" value="P:mitophagy"/>
    <property type="evidence" value="ECO:0007669"/>
    <property type="project" value="TreeGrafter"/>
</dbReference>
<keyword evidence="13" id="KW-1185">Reference proteome</keyword>
<dbReference type="Pfam" id="PF03416">
    <property type="entry name" value="Peptidase_C54"/>
    <property type="match status" value="2"/>
</dbReference>
<name>A0A1Y1JRE7_PLAGO</name>
<evidence type="ECO:0000256" key="6">
    <source>
        <dbReference type="ARBA" id="ARBA00022801"/>
    </source>
</evidence>
<keyword evidence="8" id="KW-0653">Protein transport</keyword>
<feature type="domain" description="Peptidase C54 catalytic" evidence="11">
    <location>
        <begin position="716"/>
        <end position="978"/>
    </location>
</feature>
<dbReference type="GO" id="GO:0004197">
    <property type="term" value="F:cysteine-type endopeptidase activity"/>
    <property type="evidence" value="ECO:0007669"/>
    <property type="project" value="TreeGrafter"/>
</dbReference>
<evidence type="ECO:0000256" key="8">
    <source>
        <dbReference type="ARBA" id="ARBA00022927"/>
    </source>
</evidence>
<keyword evidence="3" id="KW-0813">Transport</keyword>
<keyword evidence="5 12" id="KW-0645">Protease</keyword>
<evidence type="ECO:0000256" key="2">
    <source>
        <dbReference type="ARBA" id="ARBA00010958"/>
    </source>
</evidence>
<comment type="subcellular location">
    <subcellularLocation>
        <location evidence="1">Cytoplasm</location>
    </subcellularLocation>
</comment>
<dbReference type="PANTHER" id="PTHR22624">
    <property type="entry name" value="CYSTEINE PROTEASE ATG4"/>
    <property type="match status" value="1"/>
</dbReference>
<evidence type="ECO:0000313" key="13">
    <source>
        <dbReference type="Proteomes" id="UP000195521"/>
    </source>
</evidence>
<comment type="caution">
    <text evidence="12">The sequence shown here is derived from an EMBL/GenBank/DDBJ whole genome shotgun (WGS) entry which is preliminary data.</text>
</comment>
<keyword evidence="7" id="KW-0788">Thiol protease</keyword>
<keyword evidence="9" id="KW-0072">Autophagy</keyword>
<dbReference type="InterPro" id="IPR046792">
    <property type="entry name" value="Peptidase_C54_cat"/>
</dbReference>
<accession>A0A1Y1JRE7</accession>
<feature type="domain" description="Peptidase C54 catalytic" evidence="11">
    <location>
        <begin position="442"/>
        <end position="572"/>
    </location>
</feature>
<keyword evidence="6" id="KW-0378">Hydrolase</keyword>
<evidence type="ECO:0000256" key="4">
    <source>
        <dbReference type="ARBA" id="ARBA00022490"/>
    </source>
</evidence>
<evidence type="ECO:0000256" key="5">
    <source>
        <dbReference type="ARBA" id="ARBA00022670"/>
    </source>
</evidence>
<dbReference type="OMA" id="CMIRVVQ"/>
<sequence>MEKSTNSLQHGENVICENCSKTNVNHNRDSTFNEMVLNEKDKNINYFNKANNVLKKKKKRNQRKCKKNSINTTKKDSEVYCHQNKSKYKLINYFNSIKYNLSIKRYFKMLISVSIFNYFPLNFRNISNNAYMCGKRFNLKDSESFKLFLILCKSKVLFTYRSNFLLKNSNRSSFDSNSTVTTTKNEDVLNMASYTTQVNTVTSTTTIGTTATTTATPNENTQNNDTLCNPKDEAFNCNMNSYGTQFNNTRKAIEQMLDLQNGKYKRRKKKRKKKKYYKERVINFTDIPEHFLKKIYFDEMEYFYMNFESVSKSNHHGSYFKRNNYKYTNNHSFCGKNDLNNAFSEDENNRDTYLYSTNDSNKTVLYVENSGSNSDFNKGNVKTNGDSCISDDETVKCTNLDTCTINDKLHLDKQQEDINISMEKEFPKSSTSVDSKMLTNNEISVECNMTYRKTDKKWENKKLKSSHLKKGKNTLLHNQIMKNKYMKYRRRKKTKFITEDNNTTYTCMNDVGWGCMIRVVQMVLANIFVKYKISKKYAFFHNINDYVMFKNYMNKSLNEQYENKEEDPTIIKDEVNKSTSNENRNVEKMVTQNWTHKNCSNEDMKESNFFITNIKSGLSHCYDKNSTMSNNSNCVPANNFEIYTRTKMENTKEEETMNESQCMHLYSSEGIQKIHFKKEQNLCHYFKNYENFLNMSEDNILSMKIDKVEHMKINNSLIYYVLLQFRDMENAKYSIQNIIYETMKYKKINKKNMENFLYEWLGPTSSAIIISNLINRKKVRFLKKRKNKIPLNHRKFIKVTDEIINKNDSVEKKKNEQPDNTVINNTDSWFVKRKKRHAFFSVAFDSGIIYNNEVLKFFQIKQKIFVIIWICLKLGTDSINISKYKQSVLSCFGLKQFQGISSGNAHTSAYYFYAANENGLFYLDPHVKCQKAFTDLNQNHDFEFFTEKINFLPWEYLNSSLSMIYVVESKEDYFNLTHNLKLIDPSIFEVYDEEPQYTFRSELNFDTDDSGLILL</sequence>
<evidence type="ECO:0000313" key="12">
    <source>
        <dbReference type="EMBL" id="GAW83043.1"/>
    </source>
</evidence>
<dbReference type="GO" id="GO:0005737">
    <property type="term" value="C:cytoplasm"/>
    <property type="evidence" value="ECO:0007669"/>
    <property type="project" value="UniProtKB-SubCell"/>
</dbReference>
<protein>
    <submittedName>
        <fullName evidence="12">Cysteine protease ATG4</fullName>
    </submittedName>
</protein>